<protein>
    <submittedName>
        <fullName evidence="1">Uncharacterized protein</fullName>
    </submittedName>
</protein>
<accession>A0A0E9UAZ8</accession>
<evidence type="ECO:0000313" key="1">
    <source>
        <dbReference type="EMBL" id="JAH62148.1"/>
    </source>
</evidence>
<reference evidence="1" key="2">
    <citation type="journal article" date="2015" name="Fish Shellfish Immunol.">
        <title>Early steps in the European eel (Anguilla anguilla)-Vibrio vulnificus interaction in the gills: Role of the RtxA13 toxin.</title>
        <authorList>
            <person name="Callol A."/>
            <person name="Pajuelo D."/>
            <person name="Ebbesson L."/>
            <person name="Teles M."/>
            <person name="MacKenzie S."/>
            <person name="Amaro C."/>
        </authorList>
    </citation>
    <scope>NUCLEOTIDE SEQUENCE</scope>
</reference>
<reference evidence="1" key="1">
    <citation type="submission" date="2014-11" db="EMBL/GenBank/DDBJ databases">
        <authorList>
            <person name="Amaro Gonzalez C."/>
        </authorList>
    </citation>
    <scope>NUCLEOTIDE SEQUENCE</scope>
</reference>
<sequence>MVSLKKSNIGKHIHTQLHQRKPFKKYILLIFKDWGGNQTVAG</sequence>
<proteinExistence type="predicted"/>
<dbReference type="EMBL" id="GBXM01046429">
    <property type="protein sequence ID" value="JAH62148.1"/>
    <property type="molecule type" value="Transcribed_RNA"/>
</dbReference>
<name>A0A0E9UAZ8_ANGAN</name>
<dbReference type="AlphaFoldDB" id="A0A0E9UAZ8"/>
<organism evidence="1">
    <name type="scientific">Anguilla anguilla</name>
    <name type="common">European freshwater eel</name>
    <name type="synonym">Muraena anguilla</name>
    <dbReference type="NCBI Taxonomy" id="7936"/>
    <lineage>
        <taxon>Eukaryota</taxon>
        <taxon>Metazoa</taxon>
        <taxon>Chordata</taxon>
        <taxon>Craniata</taxon>
        <taxon>Vertebrata</taxon>
        <taxon>Euteleostomi</taxon>
        <taxon>Actinopterygii</taxon>
        <taxon>Neopterygii</taxon>
        <taxon>Teleostei</taxon>
        <taxon>Anguilliformes</taxon>
        <taxon>Anguillidae</taxon>
        <taxon>Anguilla</taxon>
    </lineage>
</organism>